<evidence type="ECO:0000313" key="8">
    <source>
        <dbReference type="EMBL" id="KAH6649003.1"/>
    </source>
</evidence>
<feature type="compositionally biased region" description="Basic and acidic residues" evidence="7">
    <location>
        <begin position="9"/>
        <end position="31"/>
    </location>
</feature>
<feature type="compositionally biased region" description="Basic and acidic residues" evidence="7">
    <location>
        <begin position="56"/>
        <end position="68"/>
    </location>
</feature>
<evidence type="ECO:0000256" key="6">
    <source>
        <dbReference type="RuleBase" id="RU364120"/>
    </source>
</evidence>
<dbReference type="Pfam" id="PF06624">
    <property type="entry name" value="RAMP4"/>
    <property type="match status" value="1"/>
</dbReference>
<gene>
    <name evidence="8" type="ORF">BKA67DRAFT_539006</name>
</gene>
<sequence length="110" mass="12604">MAQTPQQRRANEKFAKDQNARRGKSEAERQVRTKQVQKAPISPLWLARFLAIDRRPGERGREGREKDTIYNMLGVQPPKKRNPPDNHGLVEGEQQKKANVRPAALRKGAR</sequence>
<name>A0A9P8UFF0_9PEZI</name>
<evidence type="ECO:0000256" key="3">
    <source>
        <dbReference type="ARBA" id="ARBA00022824"/>
    </source>
</evidence>
<evidence type="ECO:0000313" key="9">
    <source>
        <dbReference type="Proteomes" id="UP000758603"/>
    </source>
</evidence>
<comment type="function">
    <text evidence="6">Interacts with target proteins during translocation into the lumen of the endoplasmic reticulum. Protects unfolded target proteins against degradation and facilitate correct glycosylation.</text>
</comment>
<feature type="region of interest" description="Disordered" evidence="7">
    <location>
        <begin position="56"/>
        <end position="110"/>
    </location>
</feature>
<evidence type="ECO:0000256" key="2">
    <source>
        <dbReference type="ARBA" id="ARBA00022692"/>
    </source>
</evidence>
<dbReference type="OrthoDB" id="16679at2759"/>
<keyword evidence="2" id="KW-0812">Transmembrane</keyword>
<proteinExistence type="inferred from homology"/>
<feature type="compositionally biased region" description="Basic and acidic residues" evidence="7">
    <location>
        <begin position="82"/>
        <end position="96"/>
    </location>
</feature>
<dbReference type="GO" id="GO:0005789">
    <property type="term" value="C:endoplasmic reticulum membrane"/>
    <property type="evidence" value="ECO:0007669"/>
    <property type="project" value="UniProtKB-SubCell"/>
</dbReference>
<comment type="similarity">
    <text evidence="1 6">Belongs to the RAMP4 family.</text>
</comment>
<comment type="caution">
    <text evidence="8">The sequence shown here is derived from an EMBL/GenBank/DDBJ whole genome shotgun (WGS) entry which is preliminary data.</text>
</comment>
<dbReference type="RefSeq" id="XP_045955510.1">
    <property type="nucleotide sequence ID" value="XM_046100565.1"/>
</dbReference>
<keyword evidence="4" id="KW-1133">Transmembrane helix</keyword>
<dbReference type="AlphaFoldDB" id="A0A9P8UFF0"/>
<keyword evidence="9" id="KW-1185">Reference proteome</keyword>
<evidence type="ECO:0000256" key="4">
    <source>
        <dbReference type="ARBA" id="ARBA00022989"/>
    </source>
</evidence>
<evidence type="ECO:0000256" key="1">
    <source>
        <dbReference type="ARBA" id="ARBA00005500"/>
    </source>
</evidence>
<keyword evidence="3 6" id="KW-0256">Endoplasmic reticulum</keyword>
<dbReference type="InterPro" id="IPR010580">
    <property type="entry name" value="ER_stress-assoc"/>
</dbReference>
<dbReference type="Proteomes" id="UP000758603">
    <property type="component" value="Unassembled WGS sequence"/>
</dbReference>
<dbReference type="GeneID" id="70129457"/>
<evidence type="ECO:0000256" key="5">
    <source>
        <dbReference type="ARBA" id="ARBA00023136"/>
    </source>
</evidence>
<accession>A0A9P8UFF0</accession>
<evidence type="ECO:0000256" key="7">
    <source>
        <dbReference type="SAM" id="MobiDB-lite"/>
    </source>
</evidence>
<keyword evidence="5" id="KW-0472">Membrane</keyword>
<organism evidence="8 9">
    <name type="scientific">Truncatella angustata</name>
    <dbReference type="NCBI Taxonomy" id="152316"/>
    <lineage>
        <taxon>Eukaryota</taxon>
        <taxon>Fungi</taxon>
        <taxon>Dikarya</taxon>
        <taxon>Ascomycota</taxon>
        <taxon>Pezizomycotina</taxon>
        <taxon>Sordariomycetes</taxon>
        <taxon>Xylariomycetidae</taxon>
        <taxon>Amphisphaeriales</taxon>
        <taxon>Sporocadaceae</taxon>
        <taxon>Truncatella</taxon>
    </lineage>
</organism>
<comment type="subcellular location">
    <subcellularLocation>
        <location evidence="6">Membrane</location>
        <topology evidence="6">Single-pass membrane protein</topology>
    </subcellularLocation>
    <subcellularLocation>
        <location evidence="6">Endoplasmic reticulum membrane</location>
        <topology evidence="6">Single-pass membrane protein</topology>
    </subcellularLocation>
</comment>
<reference evidence="8" key="1">
    <citation type="journal article" date="2021" name="Nat. Commun.">
        <title>Genetic determinants of endophytism in the Arabidopsis root mycobiome.</title>
        <authorList>
            <person name="Mesny F."/>
            <person name="Miyauchi S."/>
            <person name="Thiergart T."/>
            <person name="Pickel B."/>
            <person name="Atanasova L."/>
            <person name="Karlsson M."/>
            <person name="Huettel B."/>
            <person name="Barry K.W."/>
            <person name="Haridas S."/>
            <person name="Chen C."/>
            <person name="Bauer D."/>
            <person name="Andreopoulos W."/>
            <person name="Pangilinan J."/>
            <person name="LaButti K."/>
            <person name="Riley R."/>
            <person name="Lipzen A."/>
            <person name="Clum A."/>
            <person name="Drula E."/>
            <person name="Henrissat B."/>
            <person name="Kohler A."/>
            <person name="Grigoriev I.V."/>
            <person name="Martin F.M."/>
            <person name="Hacquard S."/>
        </authorList>
    </citation>
    <scope>NUCLEOTIDE SEQUENCE</scope>
    <source>
        <strain evidence="8">MPI-SDFR-AT-0073</strain>
    </source>
</reference>
<feature type="region of interest" description="Disordered" evidence="7">
    <location>
        <begin position="1"/>
        <end position="38"/>
    </location>
</feature>
<dbReference type="EMBL" id="JAGPXC010000007">
    <property type="protein sequence ID" value="KAH6649003.1"/>
    <property type="molecule type" value="Genomic_DNA"/>
</dbReference>
<protein>
    <recommendedName>
        <fullName evidence="6">Stress-associated endoplasmic reticulum protein</fullName>
    </recommendedName>
</protein>